<keyword evidence="3 5" id="KW-0456">Lyase</keyword>
<dbReference type="EMBL" id="JACHBG010000032">
    <property type="protein sequence ID" value="MBB6489153.1"/>
    <property type="molecule type" value="Genomic_DNA"/>
</dbReference>
<protein>
    <submittedName>
        <fullName evidence="5">Threonine dehydratase</fullName>
        <ecNumber evidence="5">4.3.1.19</ecNumber>
    </submittedName>
</protein>
<dbReference type="GO" id="GO:0003941">
    <property type="term" value="F:L-serine ammonia-lyase activity"/>
    <property type="evidence" value="ECO:0007669"/>
    <property type="project" value="TreeGrafter"/>
</dbReference>
<dbReference type="InterPro" id="IPR001926">
    <property type="entry name" value="TrpB-like_PALP"/>
</dbReference>
<dbReference type="GO" id="GO:0006565">
    <property type="term" value="P:L-serine catabolic process"/>
    <property type="evidence" value="ECO:0007669"/>
    <property type="project" value="TreeGrafter"/>
</dbReference>
<accession>A0A7X0IXR8</accession>
<reference evidence="5 6" key="1">
    <citation type="submission" date="2020-08" db="EMBL/GenBank/DDBJ databases">
        <title>Genomic Encyclopedia of Type Strains, Phase IV (KMG-V): Genome sequencing to study the core and pangenomes of soil and plant-associated prokaryotes.</title>
        <authorList>
            <person name="Whitman W."/>
        </authorList>
    </citation>
    <scope>NUCLEOTIDE SEQUENCE [LARGE SCALE GENOMIC DNA]</scope>
    <source>
        <strain evidence="5 6">SEMIA 4060</strain>
    </source>
</reference>
<dbReference type="GO" id="GO:0006567">
    <property type="term" value="P:L-threonine catabolic process"/>
    <property type="evidence" value="ECO:0007669"/>
    <property type="project" value="TreeGrafter"/>
</dbReference>
<dbReference type="SUPFAM" id="SSF53686">
    <property type="entry name" value="Tryptophan synthase beta subunit-like PLP-dependent enzymes"/>
    <property type="match status" value="1"/>
</dbReference>
<proteinExistence type="predicted"/>
<evidence type="ECO:0000256" key="2">
    <source>
        <dbReference type="ARBA" id="ARBA00022898"/>
    </source>
</evidence>
<evidence type="ECO:0000256" key="1">
    <source>
        <dbReference type="ARBA" id="ARBA00001933"/>
    </source>
</evidence>
<dbReference type="InterPro" id="IPR036052">
    <property type="entry name" value="TrpB-like_PALP_sf"/>
</dbReference>
<evidence type="ECO:0000259" key="4">
    <source>
        <dbReference type="Pfam" id="PF00291"/>
    </source>
</evidence>
<evidence type="ECO:0000256" key="3">
    <source>
        <dbReference type="ARBA" id="ARBA00023239"/>
    </source>
</evidence>
<keyword evidence="2" id="KW-0663">Pyridoxal phosphate</keyword>
<dbReference type="AlphaFoldDB" id="A0A7X0IXR8"/>
<dbReference type="PROSITE" id="PS00165">
    <property type="entry name" value="DEHYDRATASE_SER_THR"/>
    <property type="match status" value="1"/>
</dbReference>
<dbReference type="PANTHER" id="PTHR48078:SF6">
    <property type="entry name" value="L-THREONINE DEHYDRATASE CATABOLIC TDCB"/>
    <property type="match status" value="1"/>
</dbReference>
<dbReference type="EC" id="4.3.1.19" evidence="5"/>
<evidence type="ECO:0000313" key="5">
    <source>
        <dbReference type="EMBL" id="MBB6489153.1"/>
    </source>
</evidence>
<sequence>MVEMNYLIELTSIHAAATRLGREIIRTATILSPGLSAKIQRPIYLKLENTQIGGSFKARGVLNKFASLQAELSLKRFVAVSGGNFGIAVAEASSKLGADVTIVMPQSAPASSIAKIRSLGVSVIVTNNVNEAFAQAEDLARQGYVVLDDCADTTIAEGHGTLALEFIEDCPQLTDVFVAVGGGAMLAGVATALKKQRPHIRIWGVETAGANSMDQALRLGKPAEIEVSSIISTLGVPMVSELMLRHAQAYVEEMVVVSDRDAVEGMVSFGEDGKQWVELASGALVAAAQKIAPQLPPDATIGLIVCGGNISSEDRQKWIASLHQQ</sequence>
<dbReference type="GO" id="GO:0004794">
    <property type="term" value="F:threonine deaminase activity"/>
    <property type="evidence" value="ECO:0007669"/>
    <property type="project" value="UniProtKB-EC"/>
</dbReference>
<dbReference type="PANTHER" id="PTHR48078">
    <property type="entry name" value="THREONINE DEHYDRATASE, MITOCHONDRIAL-RELATED"/>
    <property type="match status" value="1"/>
</dbReference>
<dbReference type="InterPro" id="IPR050147">
    <property type="entry name" value="Ser/Thr_Dehydratase"/>
</dbReference>
<organism evidence="5 6">
    <name type="scientific">Rhizobium lusitanum</name>
    <dbReference type="NCBI Taxonomy" id="293958"/>
    <lineage>
        <taxon>Bacteria</taxon>
        <taxon>Pseudomonadati</taxon>
        <taxon>Pseudomonadota</taxon>
        <taxon>Alphaproteobacteria</taxon>
        <taxon>Hyphomicrobiales</taxon>
        <taxon>Rhizobiaceae</taxon>
        <taxon>Rhizobium/Agrobacterium group</taxon>
        <taxon>Rhizobium</taxon>
    </lineage>
</organism>
<comment type="cofactor">
    <cofactor evidence="1">
        <name>pyridoxal 5'-phosphate</name>
        <dbReference type="ChEBI" id="CHEBI:597326"/>
    </cofactor>
</comment>
<name>A0A7X0IXR8_9HYPH</name>
<dbReference type="Gene3D" id="3.40.50.1100">
    <property type="match status" value="2"/>
</dbReference>
<evidence type="ECO:0000313" key="6">
    <source>
        <dbReference type="Proteomes" id="UP000565576"/>
    </source>
</evidence>
<comment type="caution">
    <text evidence="5">The sequence shown here is derived from an EMBL/GenBank/DDBJ whole genome shotgun (WGS) entry which is preliminary data.</text>
</comment>
<dbReference type="Proteomes" id="UP000565576">
    <property type="component" value="Unassembled WGS sequence"/>
</dbReference>
<dbReference type="InterPro" id="IPR000634">
    <property type="entry name" value="Ser/Thr_deHydtase_PyrdxlP-BS"/>
</dbReference>
<dbReference type="GO" id="GO:0030170">
    <property type="term" value="F:pyridoxal phosphate binding"/>
    <property type="evidence" value="ECO:0007669"/>
    <property type="project" value="InterPro"/>
</dbReference>
<feature type="domain" description="Tryptophan synthase beta chain-like PALP" evidence="4">
    <location>
        <begin position="24"/>
        <end position="307"/>
    </location>
</feature>
<dbReference type="GO" id="GO:0009097">
    <property type="term" value="P:isoleucine biosynthetic process"/>
    <property type="evidence" value="ECO:0007669"/>
    <property type="project" value="TreeGrafter"/>
</dbReference>
<gene>
    <name evidence="5" type="ORF">GGD46_006479</name>
</gene>
<dbReference type="Pfam" id="PF00291">
    <property type="entry name" value="PALP"/>
    <property type="match status" value="1"/>
</dbReference>